<sequence>MSTKPLVSDTNPSPGEYLDTLRDKQDADEISELRVSGLEEQKKIADGWLGTFLSNISDSAGAREVVESYYQKEHNKRIDASDVEVLNKEVPSIESIVERKKLPVLSKEDLREEYSVEGGWIDEKKKDQNYLVPRWVEDHGEEPLLDLYTSGTTGDPWVRSMTRNDAATYLMQNIYTVHKIIDEEGLEPERTNSVSVMEGGHEELSKMAIQEFRTTVGMDPILVSIKSIETGGAKEAKQEAERIIQHINSAEYSVVVGPAQLLTIGKVGISMRRGELDLDLFINAGRPLSGDLKEIIGNTATVRDLYGETEYPQMSAAKRTVQGVTGFDLPFDAQMNFIYDEDDEELKYEGEGRFAYLPFATEGYGLPGVYLSGIEGKIKKLNDGHQMLQDVNRVTGGEREEGCE</sequence>
<feature type="region of interest" description="Disordered" evidence="1">
    <location>
        <begin position="1"/>
        <end position="23"/>
    </location>
</feature>
<comment type="caution">
    <text evidence="2">The sequence shown here is derived from an EMBL/GenBank/DDBJ whole genome shotgun (WGS) entry which is preliminary data.</text>
</comment>
<dbReference type="Gene3D" id="3.40.50.12780">
    <property type="entry name" value="N-terminal domain of ligase-like"/>
    <property type="match status" value="1"/>
</dbReference>
<proteinExistence type="predicted"/>
<dbReference type="AlphaFoldDB" id="A0A9Q4GI18"/>
<protein>
    <submittedName>
        <fullName evidence="2">Uncharacterized protein</fullName>
    </submittedName>
</protein>
<dbReference type="RefSeq" id="WP_266087609.1">
    <property type="nucleotide sequence ID" value="NZ_RKLV01000008.1"/>
</dbReference>
<gene>
    <name evidence="2" type="ORF">EGH25_08535</name>
</gene>
<dbReference type="InterPro" id="IPR042099">
    <property type="entry name" value="ANL_N_sf"/>
</dbReference>
<evidence type="ECO:0000256" key="1">
    <source>
        <dbReference type="SAM" id="MobiDB-lite"/>
    </source>
</evidence>
<dbReference type="Proteomes" id="UP001149411">
    <property type="component" value="Unassembled WGS sequence"/>
</dbReference>
<evidence type="ECO:0000313" key="3">
    <source>
        <dbReference type="Proteomes" id="UP001149411"/>
    </source>
</evidence>
<dbReference type="EMBL" id="RKLV01000008">
    <property type="protein sequence ID" value="MCX2819395.1"/>
    <property type="molecule type" value="Genomic_DNA"/>
</dbReference>
<reference evidence="2" key="1">
    <citation type="submission" date="2022-09" db="EMBL/GenBank/DDBJ databases">
        <title>Haloadaptaus new haloarchaeum isolated from saline soil.</title>
        <authorList>
            <person name="Duran-Viseras A."/>
            <person name="Sanchez-Porro C."/>
            <person name="Ventosa A."/>
        </authorList>
    </citation>
    <scope>NUCLEOTIDE SEQUENCE</scope>
    <source>
        <strain evidence="2">F3-133</strain>
    </source>
</reference>
<accession>A0A9Q4GI18</accession>
<organism evidence="2 3">
    <name type="scientific">Halorutilus salinus</name>
    <dbReference type="NCBI Taxonomy" id="2487751"/>
    <lineage>
        <taxon>Archaea</taxon>
        <taxon>Methanobacteriati</taxon>
        <taxon>Methanobacteriota</taxon>
        <taxon>Stenosarchaea group</taxon>
        <taxon>Halobacteria</taxon>
        <taxon>Halorutilales</taxon>
        <taxon>Halorutilaceae</taxon>
        <taxon>Halorutilus</taxon>
    </lineage>
</organism>
<name>A0A9Q4GI18_9EURY</name>
<evidence type="ECO:0000313" key="2">
    <source>
        <dbReference type="EMBL" id="MCX2819395.1"/>
    </source>
</evidence>
<feature type="compositionally biased region" description="Polar residues" evidence="1">
    <location>
        <begin position="1"/>
        <end position="13"/>
    </location>
</feature>
<keyword evidence="3" id="KW-1185">Reference proteome</keyword>